<evidence type="ECO:0008006" key="3">
    <source>
        <dbReference type="Google" id="ProtNLM"/>
    </source>
</evidence>
<sequence length="575" mass="61070">MAFPPPAGARTEAYCVGLRGFRLRIAAAPKAAAAATNAAGPTAEDGEPCAGPMPVEGRVGVVGVVVGAGVGVVSSQSPLGQSQTPSKQVNPPVQALPQAPQLSLSQQPSTQTPSQTSCPSAQLVTGTQTELVQVPLAQTVPQAPQFAGSDFGSMQTLPQESCAAAQSVRTHAPSMQATWTRPLAQTVPHFPQLARSVWRLTQVPPQSVCPAAQVSVPARAVARTITAAAAPPAAPRSTLRREERRARFRARSSSRCPSIAIIPSLERQPKLLGSRRIITDPDALGRSQHLAQVVGPLSRAAACPGAVLWDGTERMTRRDAPVTTCPNPGDTGSLISNPEPTARQRAGSDGEDETNRHQSGRPTPIEATIMNYEHAMETQLQLEFERARNGSWRGDLIALVTRRSNRLTAYQEVRGTQRGHHQRYRGARTVSVREIVGSAERSGDFDRNFRPRGQAAARRWKSVARAAFEGKTLPPIQLVQVGGGYFVVDGHHRVSVARALGIEFLDAEVVEVGSAPADPTVVRQPVGMAPAARRLRRPAAPWRRLRWPGLAPHPAIAGRVGASAGEGAGCPALCR</sequence>
<dbReference type="InterPro" id="IPR036086">
    <property type="entry name" value="ParB/Sulfiredoxin_sf"/>
</dbReference>
<feature type="compositionally biased region" description="Low complexity" evidence="1">
    <location>
        <begin position="100"/>
        <end position="122"/>
    </location>
</feature>
<protein>
    <recommendedName>
        <fullName evidence="3">ParB/Sulfiredoxin domain-containing protein</fullName>
    </recommendedName>
</protein>
<dbReference type="AlphaFoldDB" id="A0A6J4UHN1"/>
<name>A0A6J4UHN1_9BACT</name>
<evidence type="ECO:0000313" key="2">
    <source>
        <dbReference type="EMBL" id="CAA9550922.1"/>
    </source>
</evidence>
<reference evidence="2" key="1">
    <citation type="submission" date="2020-02" db="EMBL/GenBank/DDBJ databases">
        <authorList>
            <person name="Meier V. D."/>
        </authorList>
    </citation>
    <scope>NUCLEOTIDE SEQUENCE</scope>
    <source>
        <strain evidence="2">AVDCRST_MAG73</strain>
    </source>
</reference>
<feature type="region of interest" description="Disordered" evidence="1">
    <location>
        <begin position="100"/>
        <end position="123"/>
    </location>
</feature>
<gene>
    <name evidence="2" type="ORF">AVDCRST_MAG73-2907</name>
</gene>
<proteinExistence type="predicted"/>
<accession>A0A6J4UHN1</accession>
<dbReference type="SUPFAM" id="SSF110849">
    <property type="entry name" value="ParB/Sulfiredoxin"/>
    <property type="match status" value="1"/>
</dbReference>
<organism evidence="2">
    <name type="scientific">uncultured Thermomicrobiales bacterium</name>
    <dbReference type="NCBI Taxonomy" id="1645740"/>
    <lineage>
        <taxon>Bacteria</taxon>
        <taxon>Pseudomonadati</taxon>
        <taxon>Thermomicrobiota</taxon>
        <taxon>Thermomicrobia</taxon>
        <taxon>Thermomicrobiales</taxon>
        <taxon>environmental samples</taxon>
    </lineage>
</organism>
<feature type="region of interest" description="Disordered" evidence="1">
    <location>
        <begin position="318"/>
        <end position="364"/>
    </location>
</feature>
<dbReference type="EMBL" id="CADCWE010000192">
    <property type="protein sequence ID" value="CAA9550922.1"/>
    <property type="molecule type" value="Genomic_DNA"/>
</dbReference>
<dbReference type="Gene3D" id="3.90.1530.10">
    <property type="entry name" value="Conserved hypothetical protein from pyrococcus furiosus pfu- 392566-001, ParB domain"/>
    <property type="match status" value="1"/>
</dbReference>
<evidence type="ECO:0000256" key="1">
    <source>
        <dbReference type="SAM" id="MobiDB-lite"/>
    </source>
</evidence>